<dbReference type="InterPro" id="IPR002173">
    <property type="entry name" value="Carboh/pur_kinase_PfkB_CS"/>
</dbReference>
<comment type="similarity">
    <text evidence="1">Belongs to the carbohydrate kinase PfkB family.</text>
</comment>
<dbReference type="InterPro" id="IPR050306">
    <property type="entry name" value="PfkB_Carbo_kinase"/>
</dbReference>
<dbReference type="PANTHER" id="PTHR43085:SF49">
    <property type="entry name" value="5-DEHYDRO-2-DEOXYGLUCONOKINASE"/>
    <property type="match status" value="1"/>
</dbReference>
<evidence type="ECO:0000256" key="4">
    <source>
        <dbReference type="ARBA" id="ARBA00022777"/>
    </source>
</evidence>
<keyword evidence="4 7" id="KW-0418">Kinase</keyword>
<dbReference type="Gene3D" id="2.20.150.10">
    <property type="entry name" value="putative 5-dehydro-2- deoxygluconokinase"/>
    <property type="match status" value="1"/>
</dbReference>
<feature type="domain" description="Carbohydrate kinase PfkB" evidence="6">
    <location>
        <begin position="15"/>
        <end position="317"/>
    </location>
</feature>
<dbReference type="InterPro" id="IPR011611">
    <property type="entry name" value="PfkB_dom"/>
</dbReference>
<dbReference type="RefSeq" id="WP_096994545.1">
    <property type="nucleotide sequence ID" value="NZ_JBHSII010000001.1"/>
</dbReference>
<keyword evidence="2 7" id="KW-0808">Transferase</keyword>
<gene>
    <name evidence="7" type="primary">iolC_2</name>
    <name evidence="7" type="ORF">VTH8203_03142</name>
</gene>
<accession>A0A240ELI6</accession>
<dbReference type="OrthoDB" id="9779730at2"/>
<proteinExistence type="inferred from homology"/>
<dbReference type="PANTHER" id="PTHR43085">
    <property type="entry name" value="HEXOKINASE FAMILY MEMBER"/>
    <property type="match status" value="1"/>
</dbReference>
<keyword evidence="3" id="KW-0547">Nucleotide-binding</keyword>
<dbReference type="Proteomes" id="UP000219336">
    <property type="component" value="Unassembled WGS sequence"/>
</dbReference>
<dbReference type="InterPro" id="IPR029056">
    <property type="entry name" value="Ribokinase-like"/>
</dbReference>
<evidence type="ECO:0000313" key="8">
    <source>
        <dbReference type="Proteomes" id="UP000219336"/>
    </source>
</evidence>
<reference evidence="8" key="1">
    <citation type="submission" date="2016-06" db="EMBL/GenBank/DDBJ databases">
        <authorList>
            <person name="Rodrigo-Torres L."/>
            <person name="Arahal R.D."/>
            <person name="Lucena T."/>
        </authorList>
    </citation>
    <scope>NUCLEOTIDE SEQUENCE [LARGE SCALE GENOMIC DNA]</scope>
    <source>
        <strain evidence="8">CECT8203</strain>
    </source>
</reference>
<evidence type="ECO:0000313" key="7">
    <source>
        <dbReference type="EMBL" id="SNX49494.1"/>
    </source>
</evidence>
<dbReference type="Pfam" id="PF00294">
    <property type="entry name" value="PfkB"/>
    <property type="match status" value="1"/>
</dbReference>
<sequence>MKTLDVVSDRYMDAIVLGRAGVDLYSAESGTSMDKVAGFRKFVGGSAANIAIAMSKLGKNVGMISCVSDDPFGKYVLAYLGSNGIDLRGISLDDTGSRTSVAFTEMKPGDCSVLIYRNDASDLTIKPEDIDVDYIANSKVLVVTGTALSKSPSREAALLAMQYARQHNTLVVLDLDYRPYSWRHKADAALYYQLAVGLSDIIIGNREEFNVMESLMRSDNKDDDVTAKLVLQHQHVQIVVVKAGELGCKVYCRDGTRFEQGIFRVKVNKPFGAGDAFAGALLSHLIAGGALEEGVRLGSGAAAINVASDNCTEAMPTLDELTSFISCNEQS</sequence>
<evidence type="ECO:0000256" key="5">
    <source>
        <dbReference type="ARBA" id="ARBA00022840"/>
    </source>
</evidence>
<keyword evidence="8" id="KW-1185">Reference proteome</keyword>
<protein>
    <submittedName>
        <fullName evidence="7">5-dehydro-2-deoxygluconokinase</fullName>
        <ecNumber evidence="7">2.7.1.92</ecNumber>
    </submittedName>
</protein>
<dbReference type="NCBIfam" id="TIGR04382">
    <property type="entry name" value="myo_inos_iolC_N"/>
    <property type="match status" value="1"/>
</dbReference>
<evidence type="ECO:0000256" key="2">
    <source>
        <dbReference type="ARBA" id="ARBA00022679"/>
    </source>
</evidence>
<dbReference type="GO" id="GO:0047590">
    <property type="term" value="F:5-dehydro-2-deoxygluconokinase activity"/>
    <property type="evidence" value="ECO:0007669"/>
    <property type="project" value="UniProtKB-EC"/>
</dbReference>
<keyword evidence="5" id="KW-0067">ATP-binding</keyword>
<dbReference type="EMBL" id="OANU01000063">
    <property type="protein sequence ID" value="SNX49494.1"/>
    <property type="molecule type" value="Genomic_DNA"/>
</dbReference>
<dbReference type="PROSITE" id="PS00584">
    <property type="entry name" value="PFKB_KINASES_2"/>
    <property type="match status" value="1"/>
</dbReference>
<evidence type="ECO:0000259" key="6">
    <source>
        <dbReference type="Pfam" id="PF00294"/>
    </source>
</evidence>
<evidence type="ECO:0000256" key="1">
    <source>
        <dbReference type="ARBA" id="ARBA00010688"/>
    </source>
</evidence>
<evidence type="ECO:0000256" key="3">
    <source>
        <dbReference type="ARBA" id="ARBA00022741"/>
    </source>
</evidence>
<dbReference type="InterPro" id="IPR030830">
    <property type="entry name" value="Myo_inos_IolC"/>
</dbReference>
<dbReference type="Gene3D" id="3.40.1190.20">
    <property type="match status" value="1"/>
</dbReference>
<dbReference type="InterPro" id="IPR023314">
    <property type="entry name" value="Myo_inos_IolC-like_sf"/>
</dbReference>
<dbReference type="EC" id="2.7.1.92" evidence="7"/>
<organism evidence="7 8">
    <name type="scientific">Vibrio thalassae</name>
    <dbReference type="NCBI Taxonomy" id="1243014"/>
    <lineage>
        <taxon>Bacteria</taxon>
        <taxon>Pseudomonadati</taxon>
        <taxon>Pseudomonadota</taxon>
        <taxon>Gammaproteobacteria</taxon>
        <taxon>Vibrionales</taxon>
        <taxon>Vibrionaceae</taxon>
        <taxon>Vibrio</taxon>
    </lineage>
</organism>
<name>A0A240ELI6_9VIBR</name>
<dbReference type="SUPFAM" id="SSF53613">
    <property type="entry name" value="Ribokinase-like"/>
    <property type="match status" value="1"/>
</dbReference>
<dbReference type="AlphaFoldDB" id="A0A240ELI6"/>
<dbReference type="GO" id="GO:0005524">
    <property type="term" value="F:ATP binding"/>
    <property type="evidence" value="ECO:0007669"/>
    <property type="project" value="UniProtKB-KW"/>
</dbReference>
<dbReference type="CDD" id="cd01166">
    <property type="entry name" value="KdgK"/>
    <property type="match status" value="1"/>
</dbReference>